<keyword evidence="3" id="KW-1185">Reference proteome</keyword>
<evidence type="ECO:0000313" key="3">
    <source>
        <dbReference type="Proteomes" id="UP000195141"/>
    </source>
</evidence>
<evidence type="ECO:0000313" key="2">
    <source>
        <dbReference type="EMBL" id="WYJ90892.1"/>
    </source>
</evidence>
<evidence type="ECO:0000313" key="1">
    <source>
        <dbReference type="EMBL" id="OTP17285.1"/>
    </source>
</evidence>
<dbReference type="EMBL" id="CP147247">
    <property type="protein sequence ID" value="WYJ90892.1"/>
    <property type="molecule type" value="Genomic_DNA"/>
</dbReference>
<accession>A0A242K7Y3</accession>
<evidence type="ECO:0008006" key="4">
    <source>
        <dbReference type="Google" id="ProtNLM"/>
    </source>
</evidence>
<reference evidence="1" key="1">
    <citation type="submission" date="2017-05" db="EMBL/GenBank/DDBJ databases">
        <title>The Genome Sequence of Enterococcus sp. 9E7_DIV0242.</title>
        <authorList>
            <consortium name="The Broad Institute Genomics Platform"/>
            <consortium name="The Broad Institute Genomic Center for Infectious Diseases"/>
            <person name="Earl A."/>
            <person name="Manson A."/>
            <person name="Schwartman J."/>
            <person name="Gilmore M."/>
            <person name="Abouelleil A."/>
            <person name="Cao P."/>
            <person name="Chapman S."/>
            <person name="Cusick C."/>
            <person name="Shea T."/>
            <person name="Young S."/>
            <person name="Neafsey D."/>
            <person name="Nusbaum C."/>
            <person name="Birren B."/>
        </authorList>
    </citation>
    <scope>NUCLEOTIDE SEQUENCE [LARGE SCALE GENOMIC DNA]</scope>
    <source>
        <strain evidence="1">9E7_DIV0242</strain>
    </source>
</reference>
<protein>
    <recommendedName>
        <fullName evidence="4">SPP1 Gp6-like phage portal protein</fullName>
    </recommendedName>
</protein>
<name>A0A242K7Y3_9ENTE</name>
<organism evidence="1">
    <name type="scientific">Candidatus Enterococcus clewellii</name>
    <dbReference type="NCBI Taxonomy" id="1834193"/>
    <lineage>
        <taxon>Bacteria</taxon>
        <taxon>Bacillati</taxon>
        <taxon>Bacillota</taxon>
        <taxon>Bacilli</taxon>
        <taxon>Lactobacillales</taxon>
        <taxon>Enterococcaceae</taxon>
        <taxon>Enterococcus</taxon>
    </lineage>
</organism>
<dbReference type="OrthoDB" id="1780383at2"/>
<gene>
    <name evidence="1" type="ORF">A5888_001423</name>
    <name evidence="2" type="ORF">A5888_002660</name>
</gene>
<proteinExistence type="predicted"/>
<sequence length="409" mass="45328">MEEKGIGYLRTKLNSRKKRVDMRYEQYAMKYTDPLMGVTIPEEIRIRYRSILGWCAKGVDSLADRLVFREFTNDDFMVNEIFQDNNPDVFFDSVVLSALIASCSFVYISQGEDGNVRLQVIEASNATGIIDPITGLLTEGYAVLDRDDKGAPISEAHFLPGKTIYYIDDKEASTIESNVPHPLLVPIIHRPDAVRPFGRSRITRAGMYYQRYAKRTLERADITAEFYSFPQKWVVGLSSESEPLDSWRATVTSMLQFTQDENGESPKLGQFTTSSMTPFTEQLKTAAAGFAGEAGLTLDDLGFVSDNPSSVEAIKASHENLRLAGRKAQRSLGSGLLNVAYIAACLRDDHPFARSQFMNTKPKWEPLFEADANTLGLVGDGAVKLNQAVPGYVNGETIRDLTGLKGADG</sequence>
<dbReference type="AlphaFoldDB" id="A0A242K7Y3"/>
<dbReference type="RefSeq" id="WP_086348524.1">
    <property type="nucleotide sequence ID" value="NZ_CP147247.1"/>
</dbReference>
<reference evidence="2" key="2">
    <citation type="submission" date="2017-05" db="EMBL/GenBank/DDBJ databases">
        <authorList>
            <consortium name="The Broad Institute Genomics Platform"/>
            <consortium name="The Broad Institute Genomic Center for Infectious Diseases"/>
            <person name="Earl A."/>
            <person name="Manson A."/>
            <person name="Schwartman J."/>
            <person name="Gilmore M."/>
            <person name="Abouelleil A."/>
            <person name="Cao P."/>
            <person name="Chapman S."/>
            <person name="Cusick C."/>
            <person name="Shea T."/>
            <person name="Young S."/>
            <person name="Neafsey D."/>
            <person name="Nusbaum C."/>
            <person name="Birren B."/>
        </authorList>
    </citation>
    <scope>NUCLEOTIDE SEQUENCE</scope>
    <source>
        <strain evidence="2">9E7_DIV0242</strain>
    </source>
</reference>
<dbReference type="Proteomes" id="UP000195141">
    <property type="component" value="Chromosome"/>
</dbReference>
<dbReference type="EMBL" id="NGMM01000002">
    <property type="protein sequence ID" value="OTP17285.1"/>
    <property type="molecule type" value="Genomic_DNA"/>
</dbReference>
<reference evidence="2" key="3">
    <citation type="submission" date="2024-03" db="EMBL/GenBank/DDBJ databases">
        <title>The Genome Sequence of Enterococcus sp. DIV0242b.</title>
        <authorList>
            <consortium name="The Broad Institute Genomics Platform"/>
            <consortium name="The Broad Institute Microbial Omics Core"/>
            <consortium name="The Broad Institute Genomic Center for Infectious Diseases"/>
            <person name="Earl A."/>
            <person name="Manson A."/>
            <person name="Gilmore M."/>
            <person name="Schwartman J."/>
            <person name="Shea T."/>
            <person name="Abouelleil A."/>
            <person name="Cao P."/>
            <person name="Chapman S."/>
            <person name="Cusick C."/>
            <person name="Young S."/>
            <person name="Neafsey D."/>
            <person name="Nusbaum C."/>
            <person name="Birren B."/>
        </authorList>
    </citation>
    <scope>NUCLEOTIDE SEQUENCE</scope>
    <source>
        <strain evidence="2">9E7_DIV0242</strain>
    </source>
</reference>